<evidence type="ECO:0000313" key="3">
    <source>
        <dbReference type="Proteomes" id="UP001178507"/>
    </source>
</evidence>
<name>A0AA36MQW1_9DINO</name>
<feature type="compositionally biased region" description="Low complexity" evidence="1">
    <location>
        <begin position="154"/>
        <end position="174"/>
    </location>
</feature>
<dbReference type="EMBL" id="CAUJNA010000418">
    <property type="protein sequence ID" value="CAJ1376768.1"/>
    <property type="molecule type" value="Genomic_DNA"/>
</dbReference>
<proteinExistence type="predicted"/>
<feature type="region of interest" description="Disordered" evidence="1">
    <location>
        <begin position="145"/>
        <end position="213"/>
    </location>
</feature>
<sequence>MSRNGDLLSAAHRHIETTKYLEADTRSSRASIRSRDLLPGGQSPLARGWRRLGQPKPPIPWPKHLLARAEARVMEPPLDPMMCQEQTAIARTFNDERFQEWEERRARKQVEEQKQLGLAVELAQASVFDQEAPLLLRLQKMLGRARSSSRSRSRGATSTSDGESEASGSGSSTSEECEDLEEEIRRARLELASRDTAKAAAQPPEPARSMEDHIKWLAESRAKLQEKLKAHTEEELAEAVDNDCDIPEPEGAPALL</sequence>
<dbReference type="AlphaFoldDB" id="A0AA36MQW1"/>
<evidence type="ECO:0000313" key="2">
    <source>
        <dbReference type="EMBL" id="CAJ1376768.1"/>
    </source>
</evidence>
<accession>A0AA36MQW1</accession>
<protein>
    <submittedName>
        <fullName evidence="2">Uncharacterized protein</fullName>
    </submittedName>
</protein>
<comment type="caution">
    <text evidence="2">The sequence shown here is derived from an EMBL/GenBank/DDBJ whole genome shotgun (WGS) entry which is preliminary data.</text>
</comment>
<gene>
    <name evidence="2" type="ORF">EVOR1521_LOCUS5745</name>
</gene>
<feature type="compositionally biased region" description="Basic and acidic residues" evidence="1">
    <location>
        <begin position="183"/>
        <end position="197"/>
    </location>
</feature>
<reference evidence="2" key="1">
    <citation type="submission" date="2023-08" db="EMBL/GenBank/DDBJ databases">
        <authorList>
            <person name="Chen Y."/>
            <person name="Shah S."/>
            <person name="Dougan E. K."/>
            <person name="Thang M."/>
            <person name="Chan C."/>
        </authorList>
    </citation>
    <scope>NUCLEOTIDE SEQUENCE</scope>
</reference>
<dbReference type="Proteomes" id="UP001178507">
    <property type="component" value="Unassembled WGS sequence"/>
</dbReference>
<feature type="region of interest" description="Disordered" evidence="1">
    <location>
        <begin position="234"/>
        <end position="256"/>
    </location>
</feature>
<organism evidence="2 3">
    <name type="scientific">Effrenium voratum</name>
    <dbReference type="NCBI Taxonomy" id="2562239"/>
    <lineage>
        <taxon>Eukaryota</taxon>
        <taxon>Sar</taxon>
        <taxon>Alveolata</taxon>
        <taxon>Dinophyceae</taxon>
        <taxon>Suessiales</taxon>
        <taxon>Symbiodiniaceae</taxon>
        <taxon>Effrenium</taxon>
    </lineage>
</organism>
<evidence type="ECO:0000256" key="1">
    <source>
        <dbReference type="SAM" id="MobiDB-lite"/>
    </source>
</evidence>
<keyword evidence="3" id="KW-1185">Reference proteome</keyword>
<feature type="compositionally biased region" description="Acidic residues" evidence="1">
    <location>
        <begin position="235"/>
        <end position="248"/>
    </location>
</feature>